<gene>
    <name evidence="13" type="ORF">HYY65_04020</name>
</gene>
<organism evidence="13 14">
    <name type="scientific">Tectimicrobiota bacterium</name>
    <dbReference type="NCBI Taxonomy" id="2528274"/>
    <lineage>
        <taxon>Bacteria</taxon>
        <taxon>Pseudomonadati</taxon>
        <taxon>Nitrospinota/Tectimicrobiota group</taxon>
        <taxon>Candidatus Tectimicrobiota</taxon>
    </lineage>
</organism>
<dbReference type="EC" id="1.1.1.169" evidence="4 10"/>
<dbReference type="FunFam" id="1.10.1040.10:FF:000017">
    <property type="entry name" value="2-dehydropantoate 2-reductase"/>
    <property type="match status" value="1"/>
</dbReference>
<comment type="catalytic activity">
    <reaction evidence="9 10">
        <text>(R)-pantoate + NADP(+) = 2-dehydropantoate + NADPH + H(+)</text>
        <dbReference type="Rhea" id="RHEA:16233"/>
        <dbReference type="ChEBI" id="CHEBI:11561"/>
        <dbReference type="ChEBI" id="CHEBI:15378"/>
        <dbReference type="ChEBI" id="CHEBI:15980"/>
        <dbReference type="ChEBI" id="CHEBI:57783"/>
        <dbReference type="ChEBI" id="CHEBI:58349"/>
        <dbReference type="EC" id="1.1.1.169"/>
    </reaction>
</comment>
<keyword evidence="7 10" id="KW-0560">Oxidoreductase</keyword>
<proteinExistence type="inferred from homology"/>
<dbReference type="GO" id="GO:0008677">
    <property type="term" value="F:2-dehydropantoate 2-reductase activity"/>
    <property type="evidence" value="ECO:0007669"/>
    <property type="project" value="UniProtKB-EC"/>
</dbReference>
<dbReference type="NCBIfam" id="TIGR00745">
    <property type="entry name" value="apbA_panE"/>
    <property type="match status" value="1"/>
</dbReference>
<dbReference type="SUPFAM" id="SSF48179">
    <property type="entry name" value="6-phosphogluconate dehydrogenase C-terminal domain-like"/>
    <property type="match status" value="1"/>
</dbReference>
<keyword evidence="10" id="KW-0566">Pantothenate biosynthesis</keyword>
<evidence type="ECO:0000256" key="2">
    <source>
        <dbReference type="ARBA" id="ARBA00004994"/>
    </source>
</evidence>
<dbReference type="PANTHER" id="PTHR21708:SF26">
    <property type="entry name" value="2-DEHYDROPANTOATE 2-REDUCTASE"/>
    <property type="match status" value="1"/>
</dbReference>
<evidence type="ECO:0000256" key="6">
    <source>
        <dbReference type="ARBA" id="ARBA00022857"/>
    </source>
</evidence>
<evidence type="ECO:0000256" key="1">
    <source>
        <dbReference type="ARBA" id="ARBA00002919"/>
    </source>
</evidence>
<dbReference type="InterPro" id="IPR013328">
    <property type="entry name" value="6PGD_dom2"/>
</dbReference>
<sequence>MNILVMGAGGVGGYYGALLARAGNDVSFVARGDHLRALHEKGLEIRSPRGDFSLLVKAAADPRLLPPPELILFAVKTYDTEEAAQFLQPVAGAGVTVLTLQNGIDSAERIGAILGLEKVLPGAAYIFASITSPGVITHTGKNQGITFGESAGTRSPRTQEVLQVLQGAGIDASFTEDIRRVLWQKFFHICAMGTVACLCRASVGEVLGNPESLALLRDAFEEIHRVAAAEGVPLPEDLTDKAVQFFRASPPQAKPSLLNDLEQGRRLESEALSGTVVRLGERHHIPTPIHRAAYASLLVQERRYRPPTL</sequence>
<evidence type="ECO:0000256" key="10">
    <source>
        <dbReference type="RuleBase" id="RU362068"/>
    </source>
</evidence>
<feature type="domain" description="Ketopantoate reductase N-terminal" evidence="11">
    <location>
        <begin position="3"/>
        <end position="151"/>
    </location>
</feature>
<dbReference type="GO" id="GO:0005737">
    <property type="term" value="C:cytoplasm"/>
    <property type="evidence" value="ECO:0007669"/>
    <property type="project" value="TreeGrafter"/>
</dbReference>
<comment type="caution">
    <text evidence="13">The sequence shown here is derived from an EMBL/GenBank/DDBJ whole genome shotgun (WGS) entry which is preliminary data.</text>
</comment>
<dbReference type="InterPro" id="IPR008927">
    <property type="entry name" value="6-PGluconate_DH-like_C_sf"/>
</dbReference>
<dbReference type="InterPro" id="IPR013332">
    <property type="entry name" value="KPR_N"/>
</dbReference>
<dbReference type="Pfam" id="PF08546">
    <property type="entry name" value="ApbA_C"/>
    <property type="match status" value="1"/>
</dbReference>
<evidence type="ECO:0000256" key="5">
    <source>
        <dbReference type="ARBA" id="ARBA00019465"/>
    </source>
</evidence>
<dbReference type="PANTHER" id="PTHR21708">
    <property type="entry name" value="PROBABLE 2-DEHYDROPANTOATE 2-REDUCTASE"/>
    <property type="match status" value="1"/>
</dbReference>
<comment type="function">
    <text evidence="1 10">Catalyzes the NADPH-dependent reduction of ketopantoate into pantoic acid.</text>
</comment>
<feature type="domain" description="Ketopantoate reductase C-terminal" evidence="12">
    <location>
        <begin position="177"/>
        <end position="297"/>
    </location>
</feature>
<dbReference type="InterPro" id="IPR036291">
    <property type="entry name" value="NAD(P)-bd_dom_sf"/>
</dbReference>
<protein>
    <recommendedName>
        <fullName evidence="5 10">2-dehydropantoate 2-reductase</fullName>
        <ecNumber evidence="4 10">1.1.1.169</ecNumber>
    </recommendedName>
    <alternativeName>
        <fullName evidence="8 10">Ketopantoate reductase</fullName>
    </alternativeName>
</protein>
<dbReference type="InterPro" id="IPR003710">
    <property type="entry name" value="ApbA"/>
</dbReference>
<dbReference type="InterPro" id="IPR013752">
    <property type="entry name" value="KPA_reductase"/>
</dbReference>
<dbReference type="Proteomes" id="UP000741360">
    <property type="component" value="Unassembled WGS sequence"/>
</dbReference>
<comment type="similarity">
    <text evidence="3 10">Belongs to the ketopantoate reductase family.</text>
</comment>
<evidence type="ECO:0000256" key="3">
    <source>
        <dbReference type="ARBA" id="ARBA00007870"/>
    </source>
</evidence>
<dbReference type="Pfam" id="PF02558">
    <property type="entry name" value="ApbA"/>
    <property type="match status" value="1"/>
</dbReference>
<evidence type="ECO:0000259" key="12">
    <source>
        <dbReference type="Pfam" id="PF08546"/>
    </source>
</evidence>
<evidence type="ECO:0000256" key="9">
    <source>
        <dbReference type="ARBA" id="ARBA00048793"/>
    </source>
</evidence>
<evidence type="ECO:0000259" key="11">
    <source>
        <dbReference type="Pfam" id="PF02558"/>
    </source>
</evidence>
<accession>A0A932GNY6</accession>
<comment type="pathway">
    <text evidence="2 10">Cofactor biosynthesis; (R)-pantothenate biosynthesis; (R)-pantoate from 3-methyl-2-oxobutanoate: step 2/2.</text>
</comment>
<dbReference type="Gene3D" id="3.40.50.720">
    <property type="entry name" value="NAD(P)-binding Rossmann-like Domain"/>
    <property type="match status" value="1"/>
</dbReference>
<evidence type="ECO:0000256" key="7">
    <source>
        <dbReference type="ARBA" id="ARBA00023002"/>
    </source>
</evidence>
<dbReference type="SUPFAM" id="SSF51735">
    <property type="entry name" value="NAD(P)-binding Rossmann-fold domains"/>
    <property type="match status" value="1"/>
</dbReference>
<evidence type="ECO:0000256" key="4">
    <source>
        <dbReference type="ARBA" id="ARBA00013014"/>
    </source>
</evidence>
<dbReference type="AlphaFoldDB" id="A0A932GNY6"/>
<name>A0A932GNY6_UNCTE</name>
<evidence type="ECO:0000313" key="13">
    <source>
        <dbReference type="EMBL" id="MBI3014237.1"/>
    </source>
</evidence>
<evidence type="ECO:0000256" key="8">
    <source>
        <dbReference type="ARBA" id="ARBA00032024"/>
    </source>
</evidence>
<keyword evidence="6 10" id="KW-0521">NADP</keyword>
<dbReference type="Gene3D" id="1.10.1040.10">
    <property type="entry name" value="N-(1-d-carboxylethyl)-l-norvaline Dehydrogenase, domain 2"/>
    <property type="match status" value="1"/>
</dbReference>
<evidence type="ECO:0000313" key="14">
    <source>
        <dbReference type="Proteomes" id="UP000741360"/>
    </source>
</evidence>
<dbReference type="GO" id="GO:0015940">
    <property type="term" value="P:pantothenate biosynthetic process"/>
    <property type="evidence" value="ECO:0007669"/>
    <property type="project" value="UniProtKB-KW"/>
</dbReference>
<reference evidence="13" key="1">
    <citation type="submission" date="2020-07" db="EMBL/GenBank/DDBJ databases">
        <title>Huge and variable diversity of episymbiotic CPR bacteria and DPANN archaea in groundwater ecosystems.</title>
        <authorList>
            <person name="He C.Y."/>
            <person name="Keren R."/>
            <person name="Whittaker M."/>
            <person name="Farag I.F."/>
            <person name="Doudna J."/>
            <person name="Cate J.H.D."/>
            <person name="Banfield J.F."/>
        </authorList>
    </citation>
    <scope>NUCLEOTIDE SEQUENCE</scope>
    <source>
        <strain evidence="13">NC_groundwater_717_Ag_S-0.2um_59_8</strain>
    </source>
</reference>
<dbReference type="EMBL" id="JACPSX010000069">
    <property type="protein sequence ID" value="MBI3014237.1"/>
    <property type="molecule type" value="Genomic_DNA"/>
</dbReference>
<dbReference type="InterPro" id="IPR051402">
    <property type="entry name" value="KPR-Related"/>
</dbReference>
<dbReference type="FunFam" id="3.40.50.720:FF:000307">
    <property type="entry name" value="2-dehydropantoate 2-reductase"/>
    <property type="match status" value="1"/>
</dbReference>